<accession>A0A242MTX1</accession>
<dbReference type="AlphaFoldDB" id="A0A242MTX1"/>
<gene>
    <name evidence="1" type="ORF">PAMC26577_14320</name>
</gene>
<sequence length="44" mass="4687">MRARSYVQSCAVASERVLEAGAQLKLATADSLPKVILATQGRAR</sequence>
<evidence type="ECO:0000313" key="1">
    <source>
        <dbReference type="EMBL" id="OTP74891.1"/>
    </source>
</evidence>
<reference evidence="1 2" key="1">
    <citation type="submission" date="2017-03" db="EMBL/GenBank/DDBJ databases">
        <title>Genome analysis of strain PAMC 26577.</title>
        <authorList>
            <person name="Oh H.-M."/>
            <person name="Yang J.-A."/>
        </authorList>
    </citation>
    <scope>NUCLEOTIDE SEQUENCE [LARGE SCALE GENOMIC DNA]</scope>
    <source>
        <strain evidence="1 2">PAMC 26577</strain>
    </source>
</reference>
<evidence type="ECO:0000313" key="2">
    <source>
        <dbReference type="Proteomes" id="UP000195221"/>
    </source>
</evidence>
<dbReference type="EMBL" id="NBTZ01000057">
    <property type="protein sequence ID" value="OTP74891.1"/>
    <property type="molecule type" value="Genomic_DNA"/>
</dbReference>
<proteinExistence type="predicted"/>
<name>A0A242MTX1_CABSO</name>
<organism evidence="1 2">
    <name type="scientific">Caballeronia sordidicola</name>
    <name type="common">Burkholderia sordidicola</name>
    <dbReference type="NCBI Taxonomy" id="196367"/>
    <lineage>
        <taxon>Bacteria</taxon>
        <taxon>Pseudomonadati</taxon>
        <taxon>Pseudomonadota</taxon>
        <taxon>Betaproteobacteria</taxon>
        <taxon>Burkholderiales</taxon>
        <taxon>Burkholderiaceae</taxon>
        <taxon>Caballeronia</taxon>
    </lineage>
</organism>
<dbReference type="Proteomes" id="UP000195221">
    <property type="component" value="Unassembled WGS sequence"/>
</dbReference>
<comment type="caution">
    <text evidence="1">The sequence shown here is derived from an EMBL/GenBank/DDBJ whole genome shotgun (WGS) entry which is preliminary data.</text>
</comment>
<protein>
    <submittedName>
        <fullName evidence="1">Uncharacterized protein</fullName>
    </submittedName>
</protein>